<keyword evidence="2" id="KW-0812">Transmembrane</keyword>
<proteinExistence type="predicted"/>
<feature type="compositionally biased region" description="Low complexity" evidence="1">
    <location>
        <begin position="287"/>
        <end position="297"/>
    </location>
</feature>
<feature type="domain" description="AFP-like" evidence="3">
    <location>
        <begin position="54"/>
        <end position="118"/>
    </location>
</feature>
<dbReference type="PROSITE" id="PS50844">
    <property type="entry name" value="AFP_LIKE"/>
    <property type="match status" value="1"/>
</dbReference>
<protein>
    <submittedName>
        <fullName evidence="4">Flp pilus assembly protein CpaB</fullName>
    </submittedName>
</protein>
<dbReference type="RefSeq" id="WP_220808575.1">
    <property type="nucleotide sequence ID" value="NZ_BPMK01000009.1"/>
</dbReference>
<dbReference type="Pfam" id="PF08666">
    <property type="entry name" value="SAF"/>
    <property type="match status" value="1"/>
</dbReference>
<reference evidence="4 5" key="1">
    <citation type="journal article" date="2022" name="Int. J. Syst. Evol. Microbiol.">
        <title>Noviherbaspirillum aridicola sp. nov., isolated from an arid soil in Pakistan.</title>
        <authorList>
            <person name="Khan I.U."/>
            <person name="Saqib M."/>
            <person name="Amin A."/>
            <person name="Hussain F."/>
            <person name="Li L."/>
            <person name="Liu Y.H."/>
            <person name="Fang B.Z."/>
            <person name="Ahmed I."/>
            <person name="Li W.J."/>
        </authorList>
    </citation>
    <scope>NUCLEOTIDE SEQUENCE [LARGE SCALE GENOMIC DNA]</scope>
    <source>
        <strain evidence="4 5">NCCP-691</strain>
    </source>
</reference>
<dbReference type="InterPro" id="IPR006190">
    <property type="entry name" value="SAF_AFP_Neu5Ac"/>
</dbReference>
<dbReference type="Pfam" id="PF16976">
    <property type="entry name" value="RcpC"/>
    <property type="match status" value="1"/>
</dbReference>
<dbReference type="SMART" id="SM00858">
    <property type="entry name" value="SAF"/>
    <property type="match status" value="1"/>
</dbReference>
<keyword evidence="5" id="KW-1185">Reference proteome</keyword>
<evidence type="ECO:0000313" key="5">
    <source>
        <dbReference type="Proteomes" id="UP000887222"/>
    </source>
</evidence>
<dbReference type="EMBL" id="BPMK01000009">
    <property type="protein sequence ID" value="GIZ52347.1"/>
    <property type="molecule type" value="Genomic_DNA"/>
</dbReference>
<dbReference type="Proteomes" id="UP000887222">
    <property type="component" value="Unassembled WGS sequence"/>
</dbReference>
<feature type="region of interest" description="Disordered" evidence="1">
    <location>
        <begin position="277"/>
        <end position="317"/>
    </location>
</feature>
<sequence>MRISIPDTIRQNKTWAVLAAAIGIGLVAALIAYSYLSRQIAEIEARAKGKTVPVIVAKRDLNKGTPLTSETVAIRNVPVDYAHSVAVTPEQFGNLNGQALAYPMKAGEMVIWGLVEGRKTPTFSARVASGRRAMTVPVDEINSISGMLEPGDLIDLIVTIDRKSKKATLPLMQGVQVMATGQRSVDDPKSGEKRSYSTVTLDTTAEQAQNIIIAREAGKLTALLRNPNDKQPLTVNHAALAALLGSDVELLQGDGAREIPVLYGNASKLTPEALNLQAFRPPPSFKPPEAATTQPAQPAAPPDKDRATTSRAAAAEH</sequence>
<evidence type="ECO:0000313" key="4">
    <source>
        <dbReference type="EMBL" id="GIZ52347.1"/>
    </source>
</evidence>
<dbReference type="InterPro" id="IPR017592">
    <property type="entry name" value="Pilus_assmbl_Flp-typ_CpaB"/>
</dbReference>
<feature type="transmembrane region" description="Helical" evidence="2">
    <location>
        <begin position="15"/>
        <end position="36"/>
    </location>
</feature>
<comment type="caution">
    <text evidence="4">The sequence shown here is derived from an EMBL/GenBank/DDBJ whole genome shotgun (WGS) entry which is preliminary data.</text>
</comment>
<accession>A0ABQ4Q573</accession>
<evidence type="ECO:0000256" key="1">
    <source>
        <dbReference type="SAM" id="MobiDB-lite"/>
    </source>
</evidence>
<dbReference type="InterPro" id="IPR013974">
    <property type="entry name" value="SAF"/>
</dbReference>
<keyword evidence="2" id="KW-0472">Membrane</keyword>
<gene>
    <name evidence="4" type="ORF">NCCP691_23610</name>
</gene>
<evidence type="ECO:0000256" key="2">
    <source>
        <dbReference type="SAM" id="Phobius"/>
    </source>
</evidence>
<dbReference type="NCBIfam" id="TIGR03177">
    <property type="entry name" value="pilus_cpaB"/>
    <property type="match status" value="1"/>
</dbReference>
<organism evidence="4 5">
    <name type="scientific">Noviherbaspirillum aridicola</name>
    <dbReference type="NCBI Taxonomy" id="2849687"/>
    <lineage>
        <taxon>Bacteria</taxon>
        <taxon>Pseudomonadati</taxon>
        <taxon>Pseudomonadota</taxon>
        <taxon>Betaproteobacteria</taxon>
        <taxon>Burkholderiales</taxon>
        <taxon>Oxalobacteraceae</taxon>
        <taxon>Noviherbaspirillum</taxon>
    </lineage>
</organism>
<name>A0ABQ4Q573_9BURK</name>
<evidence type="ECO:0000259" key="3">
    <source>
        <dbReference type="PROSITE" id="PS50844"/>
    </source>
</evidence>
<keyword evidence="2" id="KW-1133">Transmembrane helix</keyword>
<dbReference type="CDD" id="cd11614">
    <property type="entry name" value="SAF_CpaB_FlgA_like"/>
    <property type="match status" value="1"/>
</dbReference>
<dbReference type="InterPro" id="IPR031571">
    <property type="entry name" value="RcpC_dom"/>
</dbReference>
<feature type="compositionally biased region" description="Basic and acidic residues" evidence="1">
    <location>
        <begin position="302"/>
        <end position="317"/>
    </location>
</feature>